<dbReference type="STRING" id="5514.A0A395RFT5"/>
<accession>A0A395RFT5</accession>
<comment type="caution">
    <text evidence="2">The sequence shown here is derived from an EMBL/GenBank/DDBJ whole genome shotgun (WGS) entry which is preliminary data.</text>
</comment>
<evidence type="ECO:0000313" key="3">
    <source>
        <dbReference type="Proteomes" id="UP000266152"/>
    </source>
</evidence>
<gene>
    <name evidence="2" type="ORF">FSPOR_11722</name>
</gene>
<reference evidence="2 3" key="1">
    <citation type="journal article" date="2018" name="PLoS Pathog.">
        <title>Evolution of structural diversity of trichothecenes, a family of toxins produced by plant pathogenic and entomopathogenic fungi.</title>
        <authorList>
            <person name="Proctor R.H."/>
            <person name="McCormick S.P."/>
            <person name="Kim H.S."/>
            <person name="Cardoza R.E."/>
            <person name="Stanley A.M."/>
            <person name="Lindo L."/>
            <person name="Kelly A."/>
            <person name="Brown D.W."/>
            <person name="Lee T."/>
            <person name="Vaughan M.M."/>
            <person name="Alexander N.J."/>
            <person name="Busman M."/>
            <person name="Gutierrez S."/>
        </authorList>
    </citation>
    <scope>NUCLEOTIDE SEQUENCE [LARGE SCALE GENOMIC DNA]</scope>
    <source>
        <strain evidence="2 3">NRRL 3299</strain>
    </source>
</reference>
<dbReference type="PANTHER" id="PTHR35186">
    <property type="entry name" value="ANK_REP_REGION DOMAIN-CONTAINING PROTEIN"/>
    <property type="match status" value="1"/>
</dbReference>
<sequence length="602" mass="68921">MSGFEIVGVVLGLFPIVCDGAKDLKGVAKDAQSWWQFQNSFDDFIGRLYTERVYFDQVIVALLDPLQELSYQELEALRYNINPSLWHDLRIKEMLNHRIDPSHREWFMRHMKDITDALEELRSMLPFEKAYQLDSTDLESTLFRLKISFSHKKDELLETIKKRNEELRSYLNMSPQLHRSRTSLQTTTKDTIRLARSLKKQQEQAESVFSGFKSRWICSCIDNCHSCGISTEGSDMELLLNGARNQHLKVEVVVQRELPHLNELSLESPTVPTQVDLEDLTQQSLRKRIFKNMRKQGRSISKLVPSTLVTLSSPTTAKADIKCDRGLEKVPEKLKKRHQQEGSAKIARTPKVQFNVPSEPVATPTSLSAINRRDQAISDMCLTIDTPSQESCLGFLELSDAKLFLHLDPRNYPEPLEMQNFDEFLSERHPRDFRLRLGLTVVMLILKLGPSWIPEKSLKSSLVILQSPGCSPQPFISHPSIHTAFELTPTTELEKEKAKSTFLALGIILLELLFRKSLEQQSFWATFTDNGKRHEFTDFAAASRWQKDAVYEYGEKVADAISKCVNYTVDNSVNLRSAEFLQEVWEKVLKPIEETLASASGI</sequence>
<dbReference type="AlphaFoldDB" id="A0A395RFT5"/>
<dbReference type="PANTHER" id="PTHR35186:SF4">
    <property type="entry name" value="PRION-INHIBITION AND PROPAGATION HELO DOMAIN-CONTAINING PROTEIN"/>
    <property type="match status" value="1"/>
</dbReference>
<evidence type="ECO:0000256" key="1">
    <source>
        <dbReference type="SAM" id="SignalP"/>
    </source>
</evidence>
<organism evidence="2 3">
    <name type="scientific">Fusarium sporotrichioides</name>
    <dbReference type="NCBI Taxonomy" id="5514"/>
    <lineage>
        <taxon>Eukaryota</taxon>
        <taxon>Fungi</taxon>
        <taxon>Dikarya</taxon>
        <taxon>Ascomycota</taxon>
        <taxon>Pezizomycotina</taxon>
        <taxon>Sordariomycetes</taxon>
        <taxon>Hypocreomycetidae</taxon>
        <taxon>Hypocreales</taxon>
        <taxon>Nectriaceae</taxon>
        <taxon>Fusarium</taxon>
    </lineage>
</organism>
<feature type="chain" id="PRO_5017475647" evidence="1">
    <location>
        <begin position="21"/>
        <end position="602"/>
    </location>
</feature>
<protein>
    <submittedName>
        <fullName evidence="2">Uncharacterized protein</fullName>
    </submittedName>
</protein>
<keyword evidence="3" id="KW-1185">Reference proteome</keyword>
<evidence type="ECO:0000313" key="2">
    <source>
        <dbReference type="EMBL" id="RGP58883.1"/>
    </source>
</evidence>
<proteinExistence type="predicted"/>
<name>A0A395RFT5_FUSSP</name>
<dbReference type="Proteomes" id="UP000266152">
    <property type="component" value="Unassembled WGS sequence"/>
</dbReference>
<dbReference type="EMBL" id="PXOF01000249">
    <property type="protein sequence ID" value="RGP58883.1"/>
    <property type="molecule type" value="Genomic_DNA"/>
</dbReference>
<keyword evidence="1" id="KW-0732">Signal</keyword>
<feature type="signal peptide" evidence="1">
    <location>
        <begin position="1"/>
        <end position="20"/>
    </location>
</feature>